<dbReference type="RefSeq" id="XP_022203430.1">
    <property type="nucleotide sequence ID" value="XM_022347738.2"/>
</dbReference>
<feature type="compositionally biased region" description="Low complexity" evidence="1">
    <location>
        <begin position="104"/>
        <end position="118"/>
    </location>
</feature>
<proteinExistence type="evidence at transcript level"/>
<dbReference type="KEGG" id="nlu:111060092"/>
<accession>A0A220XIH1</accession>
<protein>
    <submittedName>
        <fullName evidence="3">Uncharacterized protein</fullName>
    </submittedName>
</protein>
<dbReference type="GeneID" id="111060092"/>
<name>A0A220XIH1_NILLU</name>
<dbReference type="GeneID" id="120348868"/>
<feature type="region of interest" description="Disordered" evidence="1">
    <location>
        <begin position="92"/>
        <end position="129"/>
    </location>
</feature>
<feature type="compositionally biased region" description="Acidic residues" evidence="1">
    <location>
        <begin position="241"/>
        <end position="250"/>
    </location>
</feature>
<dbReference type="OrthoDB" id="6642344at2759"/>
<dbReference type="EMBL" id="MF278703">
    <property type="protein sequence ID" value="ASL05009.1"/>
    <property type="molecule type" value="mRNA"/>
</dbReference>
<sequence>MYLKTIVGLVYVLHILSYAVALPVSNAASNVALSPDNVDQSMRDAVSTLLAGLIMKGNDIRAELQEEARALLDDPYPFDDDTLAQVAQLAGEEVNEATRDQEQPAADVPAAVSPPADNAPDDYSKSPRSLADDTLHQLKSLVSRSESPASESHHSLANFLHLSALQNFLTGSMEPYPAVPNVHTAPPANVPPVVNSASAPVADVAPVAPVVDDVAPDVAPDMAPPVPAPIPVPVARSISDEPLEPIDDDN</sequence>
<feature type="compositionally biased region" description="Pro residues" evidence="1">
    <location>
        <begin position="222"/>
        <end position="232"/>
    </location>
</feature>
<feature type="region of interest" description="Disordered" evidence="1">
    <location>
        <begin position="220"/>
        <end position="250"/>
    </location>
</feature>
<organism evidence="3">
    <name type="scientific">Nilaparvata lugens</name>
    <name type="common">Brown planthopper</name>
    <dbReference type="NCBI Taxonomy" id="108931"/>
    <lineage>
        <taxon>Eukaryota</taxon>
        <taxon>Metazoa</taxon>
        <taxon>Ecdysozoa</taxon>
        <taxon>Arthropoda</taxon>
        <taxon>Hexapoda</taxon>
        <taxon>Insecta</taxon>
        <taxon>Pterygota</taxon>
        <taxon>Neoptera</taxon>
        <taxon>Paraneoptera</taxon>
        <taxon>Hemiptera</taxon>
        <taxon>Auchenorrhyncha</taxon>
        <taxon>Fulgoroidea</taxon>
        <taxon>Delphacidae</taxon>
        <taxon>Delphacinae</taxon>
        <taxon>Nilaparvata</taxon>
    </lineage>
</organism>
<evidence type="ECO:0000256" key="1">
    <source>
        <dbReference type="SAM" id="MobiDB-lite"/>
    </source>
</evidence>
<dbReference type="AlphaFoldDB" id="A0A220XIH1"/>
<keyword evidence="2" id="KW-0732">Signal</keyword>
<reference evidence="3" key="1">
    <citation type="submission" date="2017-06" db="EMBL/GenBank/DDBJ databases">
        <title>Secretome analysis and in planta expression of salivary proteins reveals a potential large effector repertoire of the brown planthopper, Nilaparvata lugens.</title>
        <authorList>
            <person name="Rao W."/>
            <person name="Zheng X."/>
            <person name="Liu B."/>
            <person name="Du B."/>
            <person name="He G."/>
        </authorList>
    </citation>
    <scope>NUCLEOTIDE SEQUENCE</scope>
</reference>
<dbReference type="KEGG" id="nlu:120348868"/>
<feature type="signal peptide" evidence="2">
    <location>
        <begin position="1"/>
        <end position="21"/>
    </location>
</feature>
<evidence type="ECO:0000256" key="2">
    <source>
        <dbReference type="SAM" id="SignalP"/>
    </source>
</evidence>
<feature type="chain" id="PRO_5012171583" evidence="2">
    <location>
        <begin position="22"/>
        <end position="250"/>
    </location>
</feature>
<evidence type="ECO:0000313" key="3">
    <source>
        <dbReference type="EMBL" id="ASL05009.1"/>
    </source>
</evidence>
<dbReference type="RefSeq" id="XP_039288684.1">
    <property type="nucleotide sequence ID" value="XM_039432750.1"/>
</dbReference>